<keyword evidence="1" id="KW-0472">Membrane</keyword>
<keyword evidence="3" id="KW-1185">Reference proteome</keyword>
<reference evidence="2 3" key="1">
    <citation type="submission" date="2019-03" db="EMBL/GenBank/DDBJ databases">
        <title>The genome sequence of a newly discovered highly antifungal drug resistant Aspergillus species, Aspergillus tanneri NIH 1004.</title>
        <authorList>
            <person name="Mounaud S."/>
            <person name="Singh I."/>
            <person name="Joardar V."/>
            <person name="Pakala S."/>
            <person name="Pakala S."/>
            <person name="Venepally P."/>
            <person name="Hoover J."/>
            <person name="Nierman W."/>
            <person name="Chung J."/>
            <person name="Losada L."/>
        </authorList>
    </citation>
    <scope>NUCLEOTIDE SEQUENCE [LARGE SCALE GENOMIC DNA]</scope>
    <source>
        <strain evidence="2 3">NIH1004</strain>
    </source>
</reference>
<evidence type="ECO:0000256" key="1">
    <source>
        <dbReference type="SAM" id="Phobius"/>
    </source>
</evidence>
<dbReference type="Proteomes" id="UP000308092">
    <property type="component" value="Unassembled WGS sequence"/>
</dbReference>
<gene>
    <name evidence="2" type="ORF">EYZ11_009869</name>
</gene>
<dbReference type="EMBL" id="SOSA01000494">
    <property type="protein sequence ID" value="THC90676.1"/>
    <property type="molecule type" value="Genomic_DNA"/>
</dbReference>
<evidence type="ECO:0000313" key="3">
    <source>
        <dbReference type="Proteomes" id="UP000308092"/>
    </source>
</evidence>
<proteinExistence type="predicted"/>
<feature type="transmembrane region" description="Helical" evidence="1">
    <location>
        <begin position="63"/>
        <end position="84"/>
    </location>
</feature>
<dbReference type="AlphaFoldDB" id="A0A4S3J6T3"/>
<dbReference type="VEuPathDB" id="FungiDB:EYZ11_009869"/>
<comment type="caution">
    <text evidence="2">The sequence shown here is derived from an EMBL/GenBank/DDBJ whole genome shotgun (WGS) entry which is preliminary data.</text>
</comment>
<organism evidence="2 3">
    <name type="scientific">Aspergillus tanneri</name>
    <dbReference type="NCBI Taxonomy" id="1220188"/>
    <lineage>
        <taxon>Eukaryota</taxon>
        <taxon>Fungi</taxon>
        <taxon>Dikarya</taxon>
        <taxon>Ascomycota</taxon>
        <taxon>Pezizomycotina</taxon>
        <taxon>Eurotiomycetes</taxon>
        <taxon>Eurotiomycetidae</taxon>
        <taxon>Eurotiales</taxon>
        <taxon>Aspergillaceae</taxon>
        <taxon>Aspergillus</taxon>
        <taxon>Aspergillus subgen. Circumdati</taxon>
    </lineage>
</organism>
<evidence type="ECO:0000313" key="2">
    <source>
        <dbReference type="EMBL" id="THC90676.1"/>
    </source>
</evidence>
<protein>
    <submittedName>
        <fullName evidence="2">Uncharacterized protein</fullName>
    </submittedName>
</protein>
<keyword evidence="1" id="KW-0812">Transmembrane</keyword>
<accession>A0A4S3J6T3</accession>
<name>A0A4S3J6T3_9EURO</name>
<sequence length="85" mass="9648">MACKAEIIRTGFTATGLIPFDPNLENRYLMSKELLSSSTVLMENEEISRIPFQFLKRRLVEPISSYMVSKFVNMALLSVILAVFS</sequence>
<keyword evidence="1" id="KW-1133">Transmembrane helix</keyword>